<keyword evidence="2 6" id="KW-0805">Transcription regulation</keyword>
<dbReference type="PANTHER" id="PTHR43133">
    <property type="entry name" value="RNA POLYMERASE ECF-TYPE SIGMA FACTO"/>
    <property type="match status" value="1"/>
</dbReference>
<evidence type="ECO:0000259" key="8">
    <source>
        <dbReference type="Pfam" id="PF08281"/>
    </source>
</evidence>
<sequence>MGVPCLLTAWAAHEAELRGFLRHRSGLLEEADDLLQEVFIRALRQDTQFCIIENPRAWLYQVARNILADRFRHAHEHVPLPDDVPEVLLDEAPTVDALSQCLPRVLTELSADDRLAITFCDIEGNSQQALAEHLGISLPGAKSRIQRARQRLREQLVCACQVTFDDNGDVCCFVPRPPLTDSPDK</sequence>
<dbReference type="Gene3D" id="1.10.10.10">
    <property type="entry name" value="Winged helix-like DNA-binding domain superfamily/Winged helix DNA-binding domain"/>
    <property type="match status" value="1"/>
</dbReference>
<dbReference type="InterPro" id="IPR013325">
    <property type="entry name" value="RNA_pol_sigma_r2"/>
</dbReference>
<evidence type="ECO:0000259" key="7">
    <source>
        <dbReference type="Pfam" id="PF04542"/>
    </source>
</evidence>
<dbReference type="KEGG" id="dar:Daro_2634"/>
<evidence type="ECO:0000256" key="5">
    <source>
        <dbReference type="ARBA" id="ARBA00023163"/>
    </source>
</evidence>
<evidence type="ECO:0000256" key="3">
    <source>
        <dbReference type="ARBA" id="ARBA00023082"/>
    </source>
</evidence>
<dbReference type="InterPro" id="IPR014284">
    <property type="entry name" value="RNA_pol_sigma-70_dom"/>
</dbReference>
<keyword evidence="3 6" id="KW-0731">Sigma factor</keyword>
<dbReference type="eggNOG" id="COG1595">
    <property type="taxonomic scope" value="Bacteria"/>
</dbReference>
<evidence type="ECO:0000313" key="9">
    <source>
        <dbReference type="EMBL" id="AAZ47364.1"/>
    </source>
</evidence>
<evidence type="ECO:0000256" key="1">
    <source>
        <dbReference type="ARBA" id="ARBA00010641"/>
    </source>
</evidence>
<evidence type="ECO:0000256" key="4">
    <source>
        <dbReference type="ARBA" id="ARBA00023125"/>
    </source>
</evidence>
<dbReference type="SUPFAM" id="SSF88659">
    <property type="entry name" value="Sigma3 and sigma4 domains of RNA polymerase sigma factors"/>
    <property type="match status" value="1"/>
</dbReference>
<dbReference type="SUPFAM" id="SSF88946">
    <property type="entry name" value="Sigma2 domain of RNA polymerase sigma factors"/>
    <property type="match status" value="1"/>
</dbReference>
<dbReference type="Gene3D" id="1.10.1740.10">
    <property type="match status" value="1"/>
</dbReference>
<proteinExistence type="inferred from homology"/>
<dbReference type="GO" id="GO:0006352">
    <property type="term" value="P:DNA-templated transcription initiation"/>
    <property type="evidence" value="ECO:0007669"/>
    <property type="project" value="InterPro"/>
</dbReference>
<dbReference type="OrthoDB" id="9784272at2"/>
<dbReference type="InterPro" id="IPR007627">
    <property type="entry name" value="RNA_pol_sigma70_r2"/>
</dbReference>
<comment type="similarity">
    <text evidence="1 6">Belongs to the sigma-70 factor family. ECF subfamily.</text>
</comment>
<dbReference type="HOGENOM" id="CLU_047691_6_0_4"/>
<feature type="domain" description="RNA polymerase sigma-70 region 2" evidence="7">
    <location>
        <begin position="12"/>
        <end position="74"/>
    </location>
</feature>
<reference evidence="9" key="1">
    <citation type="submission" date="2005-08" db="EMBL/GenBank/DDBJ databases">
        <title>Complete sequence of Dechloromonas aromatica RCB.</title>
        <authorList>
            <person name="Salinero K.K."/>
            <person name="Copeland A."/>
            <person name="Lucas S."/>
            <person name="Lapidus A."/>
            <person name="Barry K."/>
            <person name="Detter J.C."/>
            <person name="Glavina T."/>
            <person name="Hammon N."/>
            <person name="Israni S."/>
            <person name="Pitluck S."/>
            <person name="Di Bartolo G."/>
            <person name="Trong S."/>
            <person name="Schmutz J."/>
            <person name="Larimer F."/>
            <person name="Land M."/>
            <person name="Ivanova N."/>
            <person name="Richardson P."/>
        </authorList>
    </citation>
    <scope>NUCLEOTIDE SEQUENCE</scope>
    <source>
        <strain evidence="9">RCB</strain>
    </source>
</reference>
<accession>Q47CR7</accession>
<dbReference type="InterPro" id="IPR036388">
    <property type="entry name" value="WH-like_DNA-bd_sf"/>
</dbReference>
<dbReference type="GO" id="GO:0016987">
    <property type="term" value="F:sigma factor activity"/>
    <property type="evidence" value="ECO:0007669"/>
    <property type="project" value="UniProtKB-KW"/>
</dbReference>
<dbReference type="InterPro" id="IPR000838">
    <property type="entry name" value="RNA_pol_sigma70_ECF_CS"/>
</dbReference>
<dbReference type="InterPro" id="IPR013324">
    <property type="entry name" value="RNA_pol_sigma_r3/r4-like"/>
</dbReference>
<protein>
    <recommendedName>
        <fullName evidence="6">RNA polymerase sigma factor</fullName>
    </recommendedName>
</protein>
<dbReference type="Pfam" id="PF04542">
    <property type="entry name" value="Sigma70_r2"/>
    <property type="match status" value="1"/>
</dbReference>
<dbReference type="Pfam" id="PF08281">
    <property type="entry name" value="Sigma70_r4_2"/>
    <property type="match status" value="1"/>
</dbReference>
<name>Q47CR7_DECAR</name>
<evidence type="ECO:0000256" key="6">
    <source>
        <dbReference type="RuleBase" id="RU000716"/>
    </source>
</evidence>
<dbReference type="InterPro" id="IPR039425">
    <property type="entry name" value="RNA_pol_sigma-70-like"/>
</dbReference>
<feature type="domain" description="RNA polymerase sigma factor 70 region 4 type 2" evidence="8">
    <location>
        <begin position="100"/>
        <end position="152"/>
    </location>
</feature>
<dbReference type="NCBIfam" id="TIGR02937">
    <property type="entry name" value="sigma70-ECF"/>
    <property type="match status" value="1"/>
</dbReference>
<dbReference type="EMBL" id="CP000089">
    <property type="protein sequence ID" value="AAZ47364.1"/>
    <property type="molecule type" value="Genomic_DNA"/>
</dbReference>
<keyword evidence="5 6" id="KW-0804">Transcription</keyword>
<organism evidence="9">
    <name type="scientific">Dechloromonas aromatica (strain RCB)</name>
    <dbReference type="NCBI Taxonomy" id="159087"/>
    <lineage>
        <taxon>Bacteria</taxon>
        <taxon>Pseudomonadati</taxon>
        <taxon>Pseudomonadota</taxon>
        <taxon>Betaproteobacteria</taxon>
        <taxon>Rhodocyclales</taxon>
        <taxon>Azonexaceae</taxon>
        <taxon>Dechloromonas</taxon>
    </lineage>
</organism>
<dbReference type="InterPro" id="IPR013249">
    <property type="entry name" value="RNA_pol_sigma70_r4_t2"/>
</dbReference>
<gene>
    <name evidence="9" type="ordered locus">Daro_2634</name>
</gene>
<keyword evidence="4 6" id="KW-0238">DNA-binding</keyword>
<dbReference type="GO" id="GO:0003677">
    <property type="term" value="F:DNA binding"/>
    <property type="evidence" value="ECO:0007669"/>
    <property type="project" value="UniProtKB-KW"/>
</dbReference>
<dbReference type="PROSITE" id="PS01063">
    <property type="entry name" value="SIGMA70_ECF"/>
    <property type="match status" value="1"/>
</dbReference>
<dbReference type="AlphaFoldDB" id="Q47CR7"/>
<evidence type="ECO:0000256" key="2">
    <source>
        <dbReference type="ARBA" id="ARBA00023015"/>
    </source>
</evidence>
<dbReference type="PANTHER" id="PTHR43133:SF62">
    <property type="entry name" value="RNA POLYMERASE SIGMA FACTOR SIGZ"/>
    <property type="match status" value="1"/>
</dbReference>
<dbReference type="STRING" id="159087.Daro_2634"/>